<dbReference type="AlphaFoldDB" id="K0T4F4"/>
<accession>K0T4F4</accession>
<name>K0T4F4_THAOC</name>
<dbReference type="Proteomes" id="UP000266841">
    <property type="component" value="Unassembled WGS sequence"/>
</dbReference>
<evidence type="ECO:0000313" key="2">
    <source>
        <dbReference type="Proteomes" id="UP000266841"/>
    </source>
</evidence>
<protein>
    <submittedName>
        <fullName evidence="1">Uncharacterized protein</fullName>
    </submittedName>
</protein>
<keyword evidence="2" id="KW-1185">Reference proteome</keyword>
<evidence type="ECO:0000313" key="1">
    <source>
        <dbReference type="EMBL" id="EJK65202.1"/>
    </source>
</evidence>
<dbReference type="EMBL" id="AGNL01016192">
    <property type="protein sequence ID" value="EJK65202.1"/>
    <property type="molecule type" value="Genomic_DNA"/>
</dbReference>
<proteinExistence type="predicted"/>
<reference evidence="1 2" key="1">
    <citation type="journal article" date="2012" name="Genome Biol.">
        <title>Genome and low-iron response of an oceanic diatom adapted to chronic iron limitation.</title>
        <authorList>
            <person name="Lommer M."/>
            <person name="Specht M."/>
            <person name="Roy A.S."/>
            <person name="Kraemer L."/>
            <person name="Andreson R."/>
            <person name="Gutowska M.A."/>
            <person name="Wolf J."/>
            <person name="Bergner S.V."/>
            <person name="Schilhabel M.B."/>
            <person name="Klostermeier U.C."/>
            <person name="Beiko R.G."/>
            <person name="Rosenstiel P."/>
            <person name="Hippler M."/>
            <person name="Laroche J."/>
        </authorList>
    </citation>
    <scope>NUCLEOTIDE SEQUENCE [LARGE SCALE GENOMIC DNA]</scope>
    <source>
        <strain evidence="1 2">CCMP1005</strain>
    </source>
</reference>
<organism evidence="1 2">
    <name type="scientific">Thalassiosira oceanica</name>
    <name type="common">Marine diatom</name>
    <dbReference type="NCBI Taxonomy" id="159749"/>
    <lineage>
        <taxon>Eukaryota</taxon>
        <taxon>Sar</taxon>
        <taxon>Stramenopiles</taxon>
        <taxon>Ochrophyta</taxon>
        <taxon>Bacillariophyta</taxon>
        <taxon>Coscinodiscophyceae</taxon>
        <taxon>Thalassiosirophycidae</taxon>
        <taxon>Thalassiosirales</taxon>
        <taxon>Thalassiosiraceae</taxon>
        <taxon>Thalassiosira</taxon>
    </lineage>
</organism>
<gene>
    <name evidence="1" type="ORF">THAOC_13968</name>
</gene>
<sequence>MQLCNDQVAFGGSFGRFKIDVDRTTTFATSDLAGNHSFIEYIAVGIGAFVLRRFHLLPAAHNRDRLMTMAKFFHILSILATTAVKGQEQLLSDNETDIPTDDADAADEQSTPICADDELRLQLISGPGENDSWGAPASYRIFTDSPSASPASETEIHAECVGCRSDRGVVEELVMTWGGEIIHQSNAYQFASVDFGDGCQDYTRCDDGEAEFEFFLDRFLQGAEDPPAFSWELNQLSADGTEMDSTTLHVGRALKQSLPFIYERLCVPRSCLQFSMGYPSNTTEQFYDPSFYSIRRDGAIIAENELWMEAGYSKGDKLNQTVNLGESCTAYTTCDPRAESLVELEITVNAEHKCPYSENFNLSSASTRQPIAV</sequence>
<comment type="caution">
    <text evidence="1">The sequence shown here is derived from an EMBL/GenBank/DDBJ whole genome shotgun (WGS) entry which is preliminary data.</text>
</comment>